<sequence length="23" mass="2595">MFENEDNKTPATCSFCGKTEDQV</sequence>
<comment type="caution">
    <text evidence="3">The sequence shown here is derived from an EMBL/GenBank/DDBJ whole genome shotgun (WGS) entry which is preliminary data.</text>
</comment>
<proteinExistence type="inferred from homology"/>
<dbReference type="GO" id="GO:0008270">
    <property type="term" value="F:zinc ion binding"/>
    <property type="evidence" value="ECO:0007669"/>
    <property type="project" value="InterPro"/>
</dbReference>
<evidence type="ECO:0000259" key="2">
    <source>
        <dbReference type="PROSITE" id="PS51902"/>
    </source>
</evidence>
<dbReference type="GO" id="GO:0046983">
    <property type="term" value="F:protein dimerization activity"/>
    <property type="evidence" value="ECO:0007669"/>
    <property type="project" value="InterPro"/>
</dbReference>
<dbReference type="PROSITE" id="PS51902">
    <property type="entry name" value="CLPX_ZB"/>
    <property type="match status" value="1"/>
</dbReference>
<reference evidence="3 4" key="1">
    <citation type="submission" date="2019-11" db="EMBL/GenBank/DDBJ databases">
        <title>Draft Genome Sequence of Plant Growth-Promoting Rhizosphere-Associated Bacteria.</title>
        <authorList>
            <person name="Vasilyev I.Y."/>
            <person name="Radchenko V."/>
            <person name="Ilnitskaya E.V."/>
        </authorList>
    </citation>
    <scope>NUCLEOTIDE SEQUENCE [LARGE SCALE GENOMIC DNA]</scope>
    <source>
        <strain evidence="3 4">VRA_1sq_f</strain>
    </source>
</reference>
<dbReference type="GO" id="GO:0006457">
    <property type="term" value="P:protein folding"/>
    <property type="evidence" value="ECO:0007669"/>
    <property type="project" value="UniProtKB-UniRule"/>
</dbReference>
<dbReference type="AlphaFoldDB" id="A0A6A8LRY5"/>
<name>A0A6A8LRY5_9LACO</name>
<keyword evidence="1" id="KW-0143">Chaperone</keyword>
<evidence type="ECO:0000313" key="3">
    <source>
        <dbReference type="EMBL" id="MSE06464.1"/>
    </source>
</evidence>
<feature type="domain" description="ClpX-type ZB" evidence="2">
    <location>
        <begin position="1"/>
        <end position="23"/>
    </location>
</feature>
<dbReference type="GO" id="GO:0051082">
    <property type="term" value="F:unfolded protein binding"/>
    <property type="evidence" value="ECO:0007669"/>
    <property type="project" value="UniProtKB-UniRule"/>
</dbReference>
<evidence type="ECO:0000313" key="4">
    <source>
        <dbReference type="Proteomes" id="UP000437575"/>
    </source>
</evidence>
<accession>A0A6A8LRY5</accession>
<feature type="non-terminal residue" evidence="3">
    <location>
        <position position="23"/>
    </location>
</feature>
<dbReference type="InterPro" id="IPR059188">
    <property type="entry name" value="Znf_CLPX-like"/>
</dbReference>
<protein>
    <recommendedName>
        <fullName evidence="2">ClpX-type ZB domain-containing protein</fullName>
    </recommendedName>
</protein>
<evidence type="ECO:0000256" key="1">
    <source>
        <dbReference type="PROSITE-ProRule" id="PRU01250"/>
    </source>
</evidence>
<organism evidence="3 4">
    <name type="scientific">Ligilactobacillus salivarius</name>
    <dbReference type="NCBI Taxonomy" id="1624"/>
    <lineage>
        <taxon>Bacteria</taxon>
        <taxon>Bacillati</taxon>
        <taxon>Bacillota</taxon>
        <taxon>Bacilli</taxon>
        <taxon>Lactobacillales</taxon>
        <taxon>Lactobacillaceae</taxon>
        <taxon>Ligilactobacillus</taxon>
    </lineage>
</organism>
<gene>
    <name evidence="3" type="ORF">GKC34_12075</name>
</gene>
<dbReference type="EMBL" id="WKKZ01000950">
    <property type="protein sequence ID" value="MSE06464.1"/>
    <property type="molecule type" value="Genomic_DNA"/>
</dbReference>
<comment type="similarity">
    <text evidence="1">Belongs to the ClpX chaperone family.</text>
</comment>
<dbReference type="Proteomes" id="UP000437575">
    <property type="component" value="Unassembled WGS sequence"/>
</dbReference>
<comment type="caution">
    <text evidence="1">Lacks conserved residue(s) required for the propagation of feature annotation.</text>
</comment>